<dbReference type="AlphaFoldDB" id="A0A0D6MN38"/>
<evidence type="ECO:0000313" key="2">
    <source>
        <dbReference type="EMBL" id="GAN55107.1"/>
    </source>
</evidence>
<feature type="compositionally biased region" description="Basic and acidic residues" evidence="1">
    <location>
        <begin position="63"/>
        <end position="77"/>
    </location>
</feature>
<gene>
    <name evidence="2" type="ORF">Tasa_038_088</name>
</gene>
<feature type="compositionally biased region" description="Basic residues" evidence="1">
    <location>
        <begin position="1"/>
        <end position="11"/>
    </location>
</feature>
<feature type="region of interest" description="Disordered" evidence="1">
    <location>
        <begin position="63"/>
        <end position="93"/>
    </location>
</feature>
<feature type="region of interest" description="Disordered" evidence="1">
    <location>
        <begin position="1"/>
        <end position="22"/>
    </location>
</feature>
<dbReference type="EMBL" id="BALE01000038">
    <property type="protein sequence ID" value="GAN55107.1"/>
    <property type="molecule type" value="Genomic_DNA"/>
</dbReference>
<keyword evidence="3" id="KW-1185">Reference proteome</keyword>
<name>A0A0D6MN38_9PROT</name>
<evidence type="ECO:0000256" key="1">
    <source>
        <dbReference type="SAM" id="MobiDB-lite"/>
    </source>
</evidence>
<comment type="caution">
    <text evidence="2">The sequence shown here is derived from an EMBL/GenBank/DDBJ whole genome shotgun (WGS) entry which is preliminary data.</text>
</comment>
<evidence type="ECO:0000313" key="3">
    <source>
        <dbReference type="Proteomes" id="UP000032679"/>
    </source>
</evidence>
<accession>A0A0D6MN38</accession>
<organism evidence="2 3">
    <name type="scientific">Tanticharoenia sakaeratensis NBRC 103193</name>
    <dbReference type="NCBI Taxonomy" id="1231623"/>
    <lineage>
        <taxon>Bacteria</taxon>
        <taxon>Pseudomonadati</taxon>
        <taxon>Pseudomonadota</taxon>
        <taxon>Alphaproteobacteria</taxon>
        <taxon>Acetobacterales</taxon>
        <taxon>Acetobacteraceae</taxon>
        <taxon>Tanticharoenia</taxon>
    </lineage>
</organism>
<proteinExistence type="predicted"/>
<dbReference type="Proteomes" id="UP000032679">
    <property type="component" value="Unassembled WGS sequence"/>
</dbReference>
<reference evidence="2 3" key="1">
    <citation type="submission" date="2012-10" db="EMBL/GenBank/DDBJ databases">
        <title>Genome sequencing of Tanticharoenia sakaeratensis NBRC 103193.</title>
        <authorList>
            <person name="Azuma Y."/>
            <person name="Hadano H."/>
            <person name="Hirakawa H."/>
            <person name="Matsushita K."/>
        </authorList>
    </citation>
    <scope>NUCLEOTIDE SEQUENCE [LARGE SCALE GENOMIC DNA]</scope>
    <source>
        <strain evidence="2 3">NBRC 103193</strain>
    </source>
</reference>
<sequence>MQGFAARHRTARTFDPEQQASRRGIVGGTIKCRDRFGGVVCNDPMNTQLRDVGYAEHRRMPGEMAGDRTEQGQHEEDNGCCPPVNELTGPSDALDNHISVRFHHSPFRNTVP</sequence>
<protein>
    <submittedName>
        <fullName evidence="2">Uncharacterized protein</fullName>
    </submittedName>
</protein>